<proteinExistence type="predicted"/>
<reference evidence="2 3" key="1">
    <citation type="journal article" date="2019" name="G3 (Bethesda)">
        <title>Sequencing of a Wild Apple (Malus baccata) Genome Unravels the Differences Between Cultivated and Wild Apple Species Regarding Disease Resistance and Cold Tolerance.</title>
        <authorList>
            <person name="Chen X."/>
        </authorList>
    </citation>
    <scope>NUCLEOTIDE SEQUENCE [LARGE SCALE GENOMIC DNA]</scope>
    <source>
        <strain evidence="3">cv. Shandingzi</strain>
        <tissue evidence="2">Leaves</tissue>
    </source>
</reference>
<protein>
    <submittedName>
        <fullName evidence="2">Uncharacterized protein</fullName>
    </submittedName>
</protein>
<name>A0A540NDZ1_MALBA</name>
<feature type="region of interest" description="Disordered" evidence="1">
    <location>
        <begin position="55"/>
        <end position="76"/>
    </location>
</feature>
<organism evidence="2 3">
    <name type="scientific">Malus baccata</name>
    <name type="common">Siberian crab apple</name>
    <name type="synonym">Pyrus baccata</name>
    <dbReference type="NCBI Taxonomy" id="106549"/>
    <lineage>
        <taxon>Eukaryota</taxon>
        <taxon>Viridiplantae</taxon>
        <taxon>Streptophyta</taxon>
        <taxon>Embryophyta</taxon>
        <taxon>Tracheophyta</taxon>
        <taxon>Spermatophyta</taxon>
        <taxon>Magnoliopsida</taxon>
        <taxon>eudicotyledons</taxon>
        <taxon>Gunneridae</taxon>
        <taxon>Pentapetalae</taxon>
        <taxon>rosids</taxon>
        <taxon>fabids</taxon>
        <taxon>Rosales</taxon>
        <taxon>Rosaceae</taxon>
        <taxon>Amygdaloideae</taxon>
        <taxon>Maleae</taxon>
        <taxon>Malus</taxon>
    </lineage>
</organism>
<keyword evidence="3" id="KW-1185">Reference proteome</keyword>
<evidence type="ECO:0000313" key="3">
    <source>
        <dbReference type="Proteomes" id="UP000315295"/>
    </source>
</evidence>
<accession>A0A540NDZ1</accession>
<feature type="region of interest" description="Disordered" evidence="1">
    <location>
        <begin position="1"/>
        <end position="34"/>
    </location>
</feature>
<dbReference type="Proteomes" id="UP000315295">
    <property type="component" value="Unassembled WGS sequence"/>
</dbReference>
<comment type="caution">
    <text evidence="2">The sequence shown here is derived from an EMBL/GenBank/DDBJ whole genome shotgun (WGS) entry which is preliminary data.</text>
</comment>
<evidence type="ECO:0000313" key="2">
    <source>
        <dbReference type="EMBL" id="TQE09264.1"/>
    </source>
</evidence>
<feature type="compositionally biased region" description="Basic and acidic residues" evidence="1">
    <location>
        <begin position="59"/>
        <end position="76"/>
    </location>
</feature>
<dbReference type="AlphaFoldDB" id="A0A540NDZ1"/>
<sequence>MAKDTESQTAMSKSKPTQFFWDIPPIPPKTPNFFRHRKKESNRKTTFYETTMANHKTPNLREQREIDEKWRRSSLN</sequence>
<gene>
    <name evidence="2" type="ORF">C1H46_005199</name>
</gene>
<dbReference type="EMBL" id="VIEB01000060">
    <property type="protein sequence ID" value="TQE09264.1"/>
    <property type="molecule type" value="Genomic_DNA"/>
</dbReference>
<feature type="compositionally biased region" description="Polar residues" evidence="1">
    <location>
        <begin position="7"/>
        <end position="17"/>
    </location>
</feature>
<evidence type="ECO:0000256" key="1">
    <source>
        <dbReference type="SAM" id="MobiDB-lite"/>
    </source>
</evidence>